<feature type="chain" id="PRO_5004362231" description="Intracellular proteinase inhibitor BsuPI domain-containing protein" evidence="1">
    <location>
        <begin position="24"/>
        <end position="146"/>
    </location>
</feature>
<dbReference type="Proteomes" id="UP000013840">
    <property type="component" value="Unassembled WGS sequence"/>
</dbReference>
<comment type="caution">
    <text evidence="2">The sequence shown here is derived from an EMBL/GenBank/DDBJ whole genome shotgun (WGS) entry which is preliminary data.</text>
</comment>
<dbReference type="EMBL" id="AJAU01000016">
    <property type="protein sequence ID" value="EOL46349.1"/>
    <property type="molecule type" value="Genomic_DNA"/>
</dbReference>
<protein>
    <recommendedName>
        <fullName evidence="4">Intracellular proteinase inhibitor BsuPI domain-containing protein</fullName>
    </recommendedName>
</protein>
<accession>R3TXK7</accession>
<dbReference type="PATRIC" id="fig|1158612.3.peg.1303"/>
<dbReference type="STRING" id="317735.RU98_GL002561"/>
<dbReference type="AlphaFoldDB" id="R3TXK7"/>
<evidence type="ECO:0000313" key="3">
    <source>
        <dbReference type="Proteomes" id="UP000013840"/>
    </source>
</evidence>
<keyword evidence="1" id="KW-0732">Signal</keyword>
<sequence>MKKYLLLIPLLIILAACHHNEHASVSNNNNSLDVTLSYREEAKNSLEILITNNADSPIYIDTPNTTIEIYKDGHWKNNDGDEIKGSAAIGMDLEVPANSTIPDIMPIDISKLHVREKYRLHYTYFKNPIERDKPIDVFHEFEKSSH</sequence>
<gene>
    <name evidence="2" type="ORF">UC7_01316</name>
</gene>
<keyword evidence="3" id="KW-1185">Reference proteome</keyword>
<dbReference type="RefSeq" id="WP_010771454.1">
    <property type="nucleotide sequence ID" value="NZ_KB946333.1"/>
</dbReference>
<feature type="signal peptide" evidence="1">
    <location>
        <begin position="1"/>
        <end position="23"/>
    </location>
</feature>
<reference evidence="2 3" key="1">
    <citation type="submission" date="2013-02" db="EMBL/GenBank/DDBJ databases">
        <title>The Genome Sequence of Enterococcus caccae BAA-1240.</title>
        <authorList>
            <consortium name="The Broad Institute Genome Sequencing Platform"/>
            <consortium name="The Broad Institute Genome Sequencing Center for Infectious Disease"/>
            <person name="Earl A.M."/>
            <person name="Gilmore M.S."/>
            <person name="Lebreton F."/>
            <person name="Walker B."/>
            <person name="Young S.K."/>
            <person name="Zeng Q."/>
            <person name="Gargeya S."/>
            <person name="Fitzgerald M."/>
            <person name="Haas B."/>
            <person name="Abouelleil A."/>
            <person name="Alvarado L."/>
            <person name="Arachchi H.M."/>
            <person name="Berlin A.M."/>
            <person name="Chapman S.B."/>
            <person name="Dewar J."/>
            <person name="Goldberg J."/>
            <person name="Griggs A."/>
            <person name="Gujja S."/>
            <person name="Hansen M."/>
            <person name="Howarth C."/>
            <person name="Imamovic A."/>
            <person name="Larimer J."/>
            <person name="McCowan C."/>
            <person name="Murphy C."/>
            <person name="Neiman D."/>
            <person name="Pearson M."/>
            <person name="Priest M."/>
            <person name="Roberts A."/>
            <person name="Saif S."/>
            <person name="Shea T."/>
            <person name="Sisk P."/>
            <person name="Sykes S."/>
            <person name="Wortman J."/>
            <person name="Nusbaum C."/>
            <person name="Birren B."/>
        </authorList>
    </citation>
    <scope>NUCLEOTIDE SEQUENCE [LARGE SCALE GENOMIC DNA]</scope>
    <source>
        <strain evidence="2 3">ATCC BAA-1240</strain>
    </source>
</reference>
<proteinExistence type="predicted"/>
<evidence type="ECO:0000313" key="2">
    <source>
        <dbReference type="EMBL" id="EOL46349.1"/>
    </source>
</evidence>
<dbReference type="PROSITE" id="PS51257">
    <property type="entry name" value="PROKAR_LIPOPROTEIN"/>
    <property type="match status" value="1"/>
</dbReference>
<organism evidence="2 3">
    <name type="scientific">Enterococcus caccae ATCC BAA-1240</name>
    <dbReference type="NCBI Taxonomy" id="1158612"/>
    <lineage>
        <taxon>Bacteria</taxon>
        <taxon>Bacillati</taxon>
        <taxon>Bacillota</taxon>
        <taxon>Bacilli</taxon>
        <taxon>Lactobacillales</taxon>
        <taxon>Enterococcaceae</taxon>
        <taxon>Enterococcus</taxon>
    </lineage>
</organism>
<name>R3TXK7_9ENTE</name>
<evidence type="ECO:0008006" key="4">
    <source>
        <dbReference type="Google" id="ProtNLM"/>
    </source>
</evidence>
<evidence type="ECO:0000256" key="1">
    <source>
        <dbReference type="SAM" id="SignalP"/>
    </source>
</evidence>